<evidence type="ECO:0000256" key="1">
    <source>
        <dbReference type="RuleBase" id="RU363097"/>
    </source>
</evidence>
<keyword evidence="1" id="KW-0443">Lipid metabolism</keyword>
<dbReference type="GO" id="GO:0010345">
    <property type="term" value="P:suberin biosynthetic process"/>
    <property type="evidence" value="ECO:0007669"/>
    <property type="project" value="TreeGrafter"/>
</dbReference>
<accession>A0A124SBI0</accession>
<comment type="caution">
    <text evidence="3">The sequence shown here is derived from an EMBL/GenBank/DDBJ whole genome shotgun (WGS) entry which is preliminary data.</text>
</comment>
<keyword evidence="1" id="KW-0560">Oxidoreductase</keyword>
<dbReference type="GO" id="GO:0035336">
    <property type="term" value="P:long-chain fatty-acyl-CoA metabolic process"/>
    <property type="evidence" value="ECO:0007669"/>
    <property type="project" value="TreeGrafter"/>
</dbReference>
<dbReference type="Gramene" id="KVH90712">
    <property type="protein sequence ID" value="KVH90712"/>
    <property type="gene ID" value="Ccrd_007298"/>
</dbReference>
<dbReference type="EC" id="1.2.1.84" evidence="1"/>
<dbReference type="STRING" id="59895.A0A124SBI0"/>
<reference evidence="3 4" key="1">
    <citation type="journal article" date="2016" name="Sci. Rep.">
        <title>The genome sequence of the outbreeding globe artichoke constructed de novo incorporating a phase-aware low-pass sequencing strategy of F1 progeny.</title>
        <authorList>
            <person name="Scaglione D."/>
            <person name="Reyes-Chin-Wo S."/>
            <person name="Acquadro A."/>
            <person name="Froenicke L."/>
            <person name="Portis E."/>
            <person name="Beitel C."/>
            <person name="Tirone M."/>
            <person name="Mauro R."/>
            <person name="Lo Monaco A."/>
            <person name="Mauromicale G."/>
            <person name="Faccioli P."/>
            <person name="Cattivelli L."/>
            <person name="Rieseberg L."/>
            <person name="Michelmore R."/>
            <person name="Lanteri S."/>
        </authorList>
    </citation>
    <scope>NUCLEOTIDE SEQUENCE [LARGE SCALE GENOMIC DNA]</scope>
    <source>
        <strain evidence="3">2C</strain>
    </source>
</reference>
<dbReference type="GO" id="GO:0080019">
    <property type="term" value="F:alcohol-forming very long-chain fatty acyl-CoA reductase activity"/>
    <property type="evidence" value="ECO:0007669"/>
    <property type="project" value="InterPro"/>
</dbReference>
<dbReference type="AlphaFoldDB" id="A0A124SBI0"/>
<organism evidence="3 4">
    <name type="scientific">Cynara cardunculus var. scolymus</name>
    <name type="common">Globe artichoke</name>
    <name type="synonym">Cynara scolymus</name>
    <dbReference type="NCBI Taxonomy" id="59895"/>
    <lineage>
        <taxon>Eukaryota</taxon>
        <taxon>Viridiplantae</taxon>
        <taxon>Streptophyta</taxon>
        <taxon>Embryophyta</taxon>
        <taxon>Tracheophyta</taxon>
        <taxon>Spermatophyta</taxon>
        <taxon>Magnoliopsida</taxon>
        <taxon>eudicotyledons</taxon>
        <taxon>Gunneridae</taxon>
        <taxon>Pentapetalae</taxon>
        <taxon>asterids</taxon>
        <taxon>campanulids</taxon>
        <taxon>Asterales</taxon>
        <taxon>Asteraceae</taxon>
        <taxon>Carduoideae</taxon>
        <taxon>Cardueae</taxon>
        <taxon>Carduinae</taxon>
        <taxon>Cynara</taxon>
    </lineage>
</organism>
<keyword evidence="1" id="KW-0521">NADP</keyword>
<dbReference type="GO" id="GO:0102965">
    <property type="term" value="F:alcohol-forming long-chain fatty acyl-CoA reductase activity"/>
    <property type="evidence" value="ECO:0007669"/>
    <property type="project" value="UniProtKB-EC"/>
</dbReference>
<protein>
    <recommendedName>
        <fullName evidence="1">Fatty acyl-CoA reductase</fullName>
        <ecNumber evidence="1">1.2.1.84</ecNumber>
    </recommendedName>
</protein>
<keyword evidence="1" id="KW-0444">Lipid biosynthesis</keyword>
<evidence type="ECO:0000313" key="3">
    <source>
        <dbReference type="EMBL" id="KVH90712.1"/>
    </source>
</evidence>
<comment type="function">
    <text evidence="1">Catalyzes the reduction of fatty acyl-CoA to fatty alcohols.</text>
</comment>
<dbReference type="PANTHER" id="PTHR11011">
    <property type="entry name" value="MALE STERILITY PROTEIN 2-RELATED"/>
    <property type="match status" value="1"/>
</dbReference>
<dbReference type="SUPFAM" id="SSF51735">
    <property type="entry name" value="NAD(P)-binding Rossmann-fold domains"/>
    <property type="match status" value="2"/>
</dbReference>
<feature type="domain" description="Thioester reductase (TE)" evidence="2">
    <location>
        <begin position="326"/>
        <end position="505"/>
    </location>
</feature>
<dbReference type="InterPro" id="IPR036291">
    <property type="entry name" value="NAD(P)-bd_dom_sf"/>
</dbReference>
<name>A0A124SBI0_CYNCS</name>
<gene>
    <name evidence="3" type="ORF">Ccrd_007298</name>
</gene>
<comment type="similarity">
    <text evidence="1">Belongs to the fatty acyl-CoA reductase family.</text>
</comment>
<dbReference type="InterPro" id="IPR013120">
    <property type="entry name" value="FAR_NAD-bd"/>
</dbReference>
<dbReference type="Proteomes" id="UP000243975">
    <property type="component" value="Unassembled WGS sequence"/>
</dbReference>
<dbReference type="Gene3D" id="3.40.50.720">
    <property type="entry name" value="NAD(P)-binding Rossmann-like Domain"/>
    <property type="match status" value="2"/>
</dbReference>
<dbReference type="InterPro" id="IPR026055">
    <property type="entry name" value="FAR"/>
</dbReference>
<keyword evidence="4" id="KW-1185">Reference proteome</keyword>
<dbReference type="PANTHER" id="PTHR11011:SF99">
    <property type="entry name" value="FATTY ACYL-COA REDUCTASE 3"/>
    <property type="match status" value="1"/>
</dbReference>
<dbReference type="EMBL" id="LEKV01005097">
    <property type="protein sequence ID" value="KVH90712.1"/>
    <property type="molecule type" value="Genomic_DNA"/>
</dbReference>
<proteinExistence type="inferred from homology"/>
<dbReference type="OMA" id="SYQLMMF"/>
<feature type="domain" description="Thioester reductase (TE)" evidence="2">
    <location>
        <begin position="2"/>
        <end position="109"/>
    </location>
</feature>
<sequence length="549" mass="60745">MVVGDVSLENFGVTDFDQLNKMRRQVDVVVNSAATTKFDERYDVALAINTLGSKHVSNFVNECFNIKLLLQVSTAFVSGEKPGIILEKPFKMGETLNGRNDLNIREEENATQERLGQLDAEKADEEVVSSAMKDFGTQRIIDGYIAAYSRGRITCFLADPVKVLDIIPADMVVNAMFVAMVAHINQPYSKIIYHVGSSKSNPITASSYNDTNLRKLLNMVNLSEMDSFFFDSKLLNWEDYFVNIHVPGLLVLASEAPTTLRYLIGDGDLSFLLSVIPICVLVDELQLSSCILLVSNASADLETNASEASQRPGRVMQSHVLNDSSLYDVALAINTLGSKHVSDFVNECFNMKLLLHISTAFVSGDNPGIILETPFKIGETLNGKNDLNIREEKNATQERLEQLTVEKADEEVVSSAMKDFGIQRAQLHGWPNTYVFTKAMGETLLLEGLRKDVSLVIVRPTISSSTYKEPFPGWIEGIKTIDSFIAAYGRGRISCFLGDPVKVLDIGLKYANLIFGGAFNASYLGAQRKIKIALRFAELFRPFVLGHSM</sequence>
<evidence type="ECO:0000313" key="4">
    <source>
        <dbReference type="Proteomes" id="UP000243975"/>
    </source>
</evidence>
<dbReference type="Pfam" id="PF07993">
    <property type="entry name" value="NAD_binding_4"/>
    <property type="match status" value="2"/>
</dbReference>
<evidence type="ECO:0000259" key="2">
    <source>
        <dbReference type="Pfam" id="PF07993"/>
    </source>
</evidence>
<comment type="catalytic activity">
    <reaction evidence="1">
        <text>a long-chain fatty acyl-CoA + 2 NADPH + 2 H(+) = a long-chain primary fatty alcohol + 2 NADP(+) + CoA</text>
        <dbReference type="Rhea" id="RHEA:52716"/>
        <dbReference type="ChEBI" id="CHEBI:15378"/>
        <dbReference type="ChEBI" id="CHEBI:57287"/>
        <dbReference type="ChEBI" id="CHEBI:57783"/>
        <dbReference type="ChEBI" id="CHEBI:58349"/>
        <dbReference type="ChEBI" id="CHEBI:77396"/>
        <dbReference type="ChEBI" id="CHEBI:83139"/>
        <dbReference type="EC" id="1.2.1.84"/>
    </reaction>
</comment>